<keyword evidence="3" id="KW-0813">Transport</keyword>
<evidence type="ECO:0000259" key="11">
    <source>
        <dbReference type="PROSITE" id="PS52015"/>
    </source>
</evidence>
<dbReference type="InterPro" id="IPR037682">
    <property type="entry name" value="TonB_C"/>
</dbReference>
<dbReference type="Pfam" id="PF13103">
    <property type="entry name" value="TonB_2"/>
    <property type="match status" value="1"/>
</dbReference>
<comment type="similarity">
    <text evidence="2">Belongs to the TonB family.</text>
</comment>
<sequence length="157" mass="16843">MPLPRPTPPERPRVVEKAPERKAAPKPRRERPREEAKPRPQKPRAAPPPSRASQASNAPFTQGAAPRSDVSPARWQGQIQARLNRFKRTPRGGGQGLVTVSFTITGSGAASGIRLARSSGNPVLDQAALDLVRRASPFPAPPSGGSVPITVPINYMR</sequence>
<keyword evidence="8" id="KW-1133">Transmembrane helix</keyword>
<protein>
    <recommendedName>
        <fullName evidence="11">TonB C-terminal domain-containing protein</fullName>
    </recommendedName>
</protein>
<dbReference type="EMBL" id="LDPZ01000017">
    <property type="protein sequence ID" value="KTQ96110.1"/>
    <property type="molecule type" value="Genomic_DNA"/>
</dbReference>
<evidence type="ECO:0000256" key="2">
    <source>
        <dbReference type="ARBA" id="ARBA00006555"/>
    </source>
</evidence>
<feature type="compositionally biased region" description="Basic and acidic residues" evidence="10">
    <location>
        <begin position="8"/>
        <end position="23"/>
    </location>
</feature>
<dbReference type="AlphaFoldDB" id="A0A175R906"/>
<evidence type="ECO:0000256" key="8">
    <source>
        <dbReference type="ARBA" id="ARBA00022989"/>
    </source>
</evidence>
<dbReference type="Proteomes" id="UP000078272">
    <property type="component" value="Unassembled WGS sequence"/>
</dbReference>
<gene>
    <name evidence="12" type="ORF">NS226_08690</name>
</gene>
<keyword evidence="9" id="KW-0472">Membrane</keyword>
<dbReference type="STRING" id="401562.NS365_09215"/>
<dbReference type="NCBIfam" id="TIGR01352">
    <property type="entry name" value="tonB_Cterm"/>
    <property type="match status" value="1"/>
</dbReference>
<evidence type="ECO:0000256" key="7">
    <source>
        <dbReference type="ARBA" id="ARBA00022927"/>
    </source>
</evidence>
<evidence type="ECO:0000256" key="6">
    <source>
        <dbReference type="ARBA" id="ARBA00022692"/>
    </source>
</evidence>
<reference evidence="12 13" key="1">
    <citation type="journal article" date="2016" name="Front. Microbiol.">
        <title>Genomic Resource of Rice Seed Associated Bacteria.</title>
        <authorList>
            <person name="Midha S."/>
            <person name="Bansal K."/>
            <person name="Sharma S."/>
            <person name="Kumar N."/>
            <person name="Patil P.P."/>
            <person name="Chaudhry V."/>
            <person name="Patil P.B."/>
        </authorList>
    </citation>
    <scope>NUCLEOTIDE SEQUENCE [LARGE SCALE GENOMIC DNA]</scope>
    <source>
        <strain evidence="12 13">NS226</strain>
    </source>
</reference>
<evidence type="ECO:0000256" key="3">
    <source>
        <dbReference type="ARBA" id="ARBA00022448"/>
    </source>
</evidence>
<evidence type="ECO:0000256" key="1">
    <source>
        <dbReference type="ARBA" id="ARBA00004383"/>
    </source>
</evidence>
<dbReference type="PATRIC" id="fig|401562.3.peg.1112"/>
<feature type="domain" description="TonB C-terminal" evidence="11">
    <location>
        <begin position="70"/>
        <end position="157"/>
    </location>
</feature>
<dbReference type="GO" id="GO:0005886">
    <property type="term" value="C:plasma membrane"/>
    <property type="evidence" value="ECO:0007669"/>
    <property type="project" value="UniProtKB-SubCell"/>
</dbReference>
<keyword evidence="5" id="KW-0997">Cell inner membrane</keyword>
<dbReference type="PROSITE" id="PS52015">
    <property type="entry name" value="TONB_CTD"/>
    <property type="match status" value="1"/>
</dbReference>
<keyword evidence="4" id="KW-1003">Cell membrane</keyword>
<comment type="subcellular location">
    <subcellularLocation>
        <location evidence="1">Cell inner membrane</location>
        <topology evidence="1">Single-pass membrane protein</topology>
        <orientation evidence="1">Periplasmic side</orientation>
    </subcellularLocation>
</comment>
<evidence type="ECO:0000256" key="5">
    <source>
        <dbReference type="ARBA" id="ARBA00022519"/>
    </source>
</evidence>
<proteinExistence type="inferred from homology"/>
<comment type="caution">
    <text evidence="12">The sequence shown here is derived from an EMBL/GenBank/DDBJ whole genome shotgun (WGS) entry which is preliminary data.</text>
</comment>
<name>A0A175R906_9HYPH</name>
<dbReference type="Gene3D" id="3.30.1150.10">
    <property type="match status" value="1"/>
</dbReference>
<evidence type="ECO:0000256" key="9">
    <source>
        <dbReference type="ARBA" id="ARBA00023136"/>
    </source>
</evidence>
<evidence type="ECO:0000256" key="10">
    <source>
        <dbReference type="SAM" id="MobiDB-lite"/>
    </source>
</evidence>
<evidence type="ECO:0000313" key="12">
    <source>
        <dbReference type="EMBL" id="KTQ96110.1"/>
    </source>
</evidence>
<dbReference type="InterPro" id="IPR051045">
    <property type="entry name" value="TonB-dependent_transducer"/>
</dbReference>
<dbReference type="SUPFAM" id="SSF74653">
    <property type="entry name" value="TolA/TonB C-terminal domain"/>
    <property type="match status" value="1"/>
</dbReference>
<feature type="region of interest" description="Disordered" evidence="10">
    <location>
        <begin position="1"/>
        <end position="79"/>
    </location>
</feature>
<dbReference type="GO" id="GO:0015031">
    <property type="term" value="P:protein transport"/>
    <property type="evidence" value="ECO:0007669"/>
    <property type="project" value="UniProtKB-KW"/>
</dbReference>
<dbReference type="InterPro" id="IPR006260">
    <property type="entry name" value="TonB/TolA_C"/>
</dbReference>
<accession>A0A175R906</accession>
<evidence type="ECO:0000313" key="13">
    <source>
        <dbReference type="Proteomes" id="UP000078272"/>
    </source>
</evidence>
<evidence type="ECO:0000256" key="4">
    <source>
        <dbReference type="ARBA" id="ARBA00022475"/>
    </source>
</evidence>
<dbReference type="GO" id="GO:0055085">
    <property type="term" value="P:transmembrane transport"/>
    <property type="evidence" value="ECO:0007669"/>
    <property type="project" value="InterPro"/>
</dbReference>
<organism evidence="12 13">
    <name type="scientific">Aureimonas ureilytica</name>
    <dbReference type="NCBI Taxonomy" id="401562"/>
    <lineage>
        <taxon>Bacteria</taxon>
        <taxon>Pseudomonadati</taxon>
        <taxon>Pseudomonadota</taxon>
        <taxon>Alphaproteobacteria</taxon>
        <taxon>Hyphomicrobiales</taxon>
        <taxon>Aurantimonadaceae</taxon>
        <taxon>Aureimonas</taxon>
    </lineage>
</organism>
<keyword evidence="7" id="KW-0653">Protein transport</keyword>
<keyword evidence="6" id="KW-0812">Transmembrane</keyword>
<dbReference type="PANTHER" id="PTHR33446">
    <property type="entry name" value="PROTEIN TONB-RELATED"/>
    <property type="match status" value="1"/>
</dbReference>